<keyword evidence="3" id="KW-1185">Reference proteome</keyword>
<keyword evidence="1" id="KW-0472">Membrane</keyword>
<evidence type="ECO:0008006" key="4">
    <source>
        <dbReference type="Google" id="ProtNLM"/>
    </source>
</evidence>
<dbReference type="AlphaFoldDB" id="A0A2R5ES42"/>
<gene>
    <name evidence="2" type="ORF">PAT3040_04176</name>
</gene>
<keyword evidence="1" id="KW-1133">Transmembrane helix</keyword>
<feature type="transmembrane region" description="Helical" evidence="1">
    <location>
        <begin position="72"/>
        <end position="94"/>
    </location>
</feature>
<protein>
    <recommendedName>
        <fullName evidence="4">Hemolysin XhlA</fullName>
    </recommendedName>
</protein>
<dbReference type="InterPro" id="IPR019715">
    <property type="entry name" value="Haemolysin_XhlA"/>
</dbReference>
<dbReference type="EMBL" id="BDQX01000231">
    <property type="protein sequence ID" value="GBG09526.1"/>
    <property type="molecule type" value="Genomic_DNA"/>
</dbReference>
<name>A0A2R5ES42_9BACL</name>
<dbReference type="RefSeq" id="WP_258235084.1">
    <property type="nucleotide sequence ID" value="NZ_BDQX01000231.1"/>
</dbReference>
<organism evidence="2 3">
    <name type="scientific">Paenibacillus agaridevorans</name>
    <dbReference type="NCBI Taxonomy" id="171404"/>
    <lineage>
        <taxon>Bacteria</taxon>
        <taxon>Bacillati</taxon>
        <taxon>Bacillota</taxon>
        <taxon>Bacilli</taxon>
        <taxon>Bacillales</taxon>
        <taxon>Paenibacillaceae</taxon>
        <taxon>Paenibacillus</taxon>
    </lineage>
</organism>
<evidence type="ECO:0000313" key="3">
    <source>
        <dbReference type="Proteomes" id="UP000245202"/>
    </source>
</evidence>
<keyword evidence="1" id="KW-0812">Transmembrane</keyword>
<comment type="caution">
    <text evidence="2">The sequence shown here is derived from an EMBL/GenBank/DDBJ whole genome shotgun (WGS) entry which is preliminary data.</text>
</comment>
<reference evidence="2 3" key="1">
    <citation type="submission" date="2017-08" db="EMBL/GenBank/DDBJ databases">
        <title>Substantial Increase in Enzyme Production by Combined Drug-Resistance Mutations in Paenibacillus agaridevorans.</title>
        <authorList>
            <person name="Tanaka Y."/>
            <person name="Funane K."/>
            <person name="Hosaka T."/>
            <person name="Shiwa Y."/>
            <person name="Fujita N."/>
            <person name="Miyazaki T."/>
            <person name="Yoshikawa H."/>
            <person name="Murakami K."/>
            <person name="Kasahara K."/>
            <person name="Inaoka T."/>
            <person name="Hiraga Y."/>
            <person name="Ochi K."/>
        </authorList>
    </citation>
    <scope>NUCLEOTIDE SEQUENCE [LARGE SCALE GENOMIC DNA]</scope>
    <source>
        <strain evidence="2 3">T-3040</strain>
    </source>
</reference>
<dbReference type="Proteomes" id="UP000245202">
    <property type="component" value="Unassembled WGS sequence"/>
</dbReference>
<proteinExistence type="predicted"/>
<evidence type="ECO:0000313" key="2">
    <source>
        <dbReference type="EMBL" id="GBG09526.1"/>
    </source>
</evidence>
<sequence length="96" mass="10496">MTQEQTINDIAVKVGRLEVMQDASTKAIGDMAASVNKLVDKLDASDDVAKDADQRARSAHKRLDKMEDNQRWLWRTISGTVIAAIVAFVLAGGLKL</sequence>
<accession>A0A2R5ES42</accession>
<evidence type="ECO:0000256" key="1">
    <source>
        <dbReference type="SAM" id="Phobius"/>
    </source>
</evidence>
<dbReference type="Pfam" id="PF10779">
    <property type="entry name" value="XhlA"/>
    <property type="match status" value="1"/>
</dbReference>